<keyword evidence="6" id="KW-0131">Cell cycle</keyword>
<dbReference type="AlphaFoldDB" id="F3UBG2"/>
<gene>
    <name evidence="6 7" type="primary">ezrA</name>
    <name evidence="7" type="ORF">HMPREF9393_0965</name>
</gene>
<dbReference type="EMBL" id="AFFL01000002">
    <property type="protein sequence ID" value="EGJ39343.1"/>
    <property type="molecule type" value="Genomic_DNA"/>
</dbReference>
<comment type="subcellular location">
    <subcellularLocation>
        <location evidence="6">Cell membrane</location>
        <topology evidence="6">Single-pass membrane protein</topology>
    </subcellularLocation>
    <text evidence="6">Colocalized with FtsZ to the nascent septal site.</text>
</comment>
<keyword evidence="1 6" id="KW-0812">Transmembrane</keyword>
<dbReference type="NCBIfam" id="NF003410">
    <property type="entry name" value="PRK04778.1-4"/>
    <property type="match status" value="1"/>
</dbReference>
<feature type="topological domain" description="Cytoplasmic" evidence="6">
    <location>
        <begin position="27"/>
        <end position="589"/>
    </location>
</feature>
<comment type="caution">
    <text evidence="7">The sequence shown here is derived from an EMBL/GenBank/DDBJ whole genome shotgun (WGS) entry which is preliminary data.</text>
</comment>
<keyword evidence="2 6" id="KW-1133">Transmembrane helix</keyword>
<dbReference type="GO" id="GO:0000921">
    <property type="term" value="P:septin ring assembly"/>
    <property type="evidence" value="ECO:0007669"/>
    <property type="project" value="InterPro"/>
</dbReference>
<evidence type="ECO:0000256" key="3">
    <source>
        <dbReference type="ARBA" id="ARBA00023054"/>
    </source>
</evidence>
<dbReference type="Proteomes" id="UP000004171">
    <property type="component" value="Unassembled WGS sequence"/>
</dbReference>
<comment type="similarity">
    <text evidence="6">Belongs to the EzrA family.</text>
</comment>
<proteinExistence type="inferred from homology"/>
<dbReference type="HAMAP" id="MF_00728">
    <property type="entry name" value="EzrA"/>
    <property type="match status" value="1"/>
</dbReference>
<dbReference type="GO" id="GO:0005886">
    <property type="term" value="C:plasma membrane"/>
    <property type="evidence" value="ECO:0007669"/>
    <property type="project" value="UniProtKB-SubCell"/>
</dbReference>
<keyword evidence="6" id="KW-0132">Cell division</keyword>
<organism evidence="7 8">
    <name type="scientific">Streptococcus sanguinis SK1056</name>
    <dbReference type="NCBI Taxonomy" id="888820"/>
    <lineage>
        <taxon>Bacteria</taxon>
        <taxon>Bacillati</taxon>
        <taxon>Bacillota</taxon>
        <taxon>Bacilli</taxon>
        <taxon>Lactobacillales</taxon>
        <taxon>Streptococcaceae</taxon>
        <taxon>Streptococcus</taxon>
    </lineage>
</organism>
<dbReference type="GO" id="GO:0000917">
    <property type="term" value="P:division septum assembly"/>
    <property type="evidence" value="ECO:0007669"/>
    <property type="project" value="UniProtKB-KW"/>
</dbReference>
<keyword evidence="4 6" id="KW-0472">Membrane</keyword>
<protein>
    <recommendedName>
        <fullName evidence="6">Septation ring formation regulator EzrA</fullName>
    </recommendedName>
</protein>
<evidence type="ECO:0000313" key="7">
    <source>
        <dbReference type="EMBL" id="EGJ39343.1"/>
    </source>
</evidence>
<evidence type="ECO:0000256" key="2">
    <source>
        <dbReference type="ARBA" id="ARBA00022989"/>
    </source>
</evidence>
<dbReference type="HOGENOM" id="CLU_034079_2_0_9"/>
<keyword evidence="3 6" id="KW-0175">Coiled coil</keyword>
<reference evidence="7 8" key="1">
    <citation type="submission" date="2011-03" db="EMBL/GenBank/DDBJ databases">
        <authorList>
            <person name="Muzny D."/>
            <person name="Qin X."/>
            <person name="Deng J."/>
            <person name="Jiang H."/>
            <person name="Liu Y."/>
            <person name="Qu J."/>
            <person name="Song X.-Z."/>
            <person name="Zhang L."/>
            <person name="Thornton R."/>
            <person name="Coyle M."/>
            <person name="Francisco L."/>
            <person name="Jackson L."/>
            <person name="Javaid M."/>
            <person name="Korchina V."/>
            <person name="Kovar C."/>
            <person name="Mata R."/>
            <person name="Mathew T."/>
            <person name="Ngo R."/>
            <person name="Nguyen L."/>
            <person name="Nguyen N."/>
            <person name="Okwuonu G."/>
            <person name="Ongeri F."/>
            <person name="Pham C."/>
            <person name="Simmons D."/>
            <person name="Wilczek-Boney K."/>
            <person name="Hale W."/>
            <person name="Jakkamsetti A."/>
            <person name="Pham P."/>
            <person name="Ruth R."/>
            <person name="San Lucas F."/>
            <person name="Warren J."/>
            <person name="Zhang J."/>
            <person name="Zhao Z."/>
            <person name="Zhou C."/>
            <person name="Zhu D."/>
            <person name="Lee S."/>
            <person name="Bess C."/>
            <person name="Blankenburg K."/>
            <person name="Forbes L."/>
            <person name="Fu Q."/>
            <person name="Gubbala S."/>
            <person name="Hirani K."/>
            <person name="Jayaseelan J.C."/>
            <person name="Lara F."/>
            <person name="Munidasa M."/>
            <person name="Palculict T."/>
            <person name="Patil S."/>
            <person name="Pu L.-L."/>
            <person name="Saada N."/>
            <person name="Tang L."/>
            <person name="Weissenberger G."/>
            <person name="Zhu Y."/>
            <person name="Hemphill L."/>
            <person name="Shang Y."/>
            <person name="Youmans B."/>
            <person name="Ayvaz T."/>
            <person name="Ross M."/>
            <person name="Santibanez J."/>
            <person name="Aqrawi P."/>
            <person name="Gross S."/>
            <person name="Joshi V."/>
            <person name="Fowler G."/>
            <person name="Nazareth L."/>
            <person name="Reid J."/>
            <person name="Worley K."/>
            <person name="Petrosino J."/>
            <person name="Highlander S."/>
            <person name="Gibbs R."/>
        </authorList>
    </citation>
    <scope>NUCLEOTIDE SEQUENCE [LARGE SCALE GENOMIC DNA]</scope>
    <source>
        <strain evidence="7 8">SK1056</strain>
    </source>
</reference>
<dbReference type="PATRIC" id="fig|888820.3.peg.944"/>
<feature type="coiled-coil region" evidence="6">
    <location>
        <begin position="117"/>
        <end position="183"/>
    </location>
</feature>
<dbReference type="GO" id="GO:0005940">
    <property type="term" value="C:septin ring"/>
    <property type="evidence" value="ECO:0007669"/>
    <property type="project" value="InterPro"/>
</dbReference>
<feature type="coiled-coil region" evidence="6">
    <location>
        <begin position="268"/>
        <end position="342"/>
    </location>
</feature>
<name>F3UBG2_STRSA</name>
<keyword evidence="6" id="KW-1003">Cell membrane</keyword>
<dbReference type="InterPro" id="IPR010379">
    <property type="entry name" value="EzrA"/>
</dbReference>
<evidence type="ECO:0000256" key="1">
    <source>
        <dbReference type="ARBA" id="ARBA00022692"/>
    </source>
</evidence>
<dbReference type="Pfam" id="PF06160">
    <property type="entry name" value="EzrA"/>
    <property type="match status" value="1"/>
</dbReference>
<comment type="function">
    <text evidence="6">Negative regulator of FtsZ ring formation; modulates the frequency and position of FtsZ ring formation. Inhibits FtsZ ring formation at polar sites. Interacts either with FtsZ or with one of its binding partners to promote depolymerization.</text>
</comment>
<feature type="coiled-coil region" evidence="6">
    <location>
        <begin position="381"/>
        <end position="415"/>
    </location>
</feature>
<evidence type="ECO:0000256" key="6">
    <source>
        <dbReference type="HAMAP-Rule" id="MF_00728"/>
    </source>
</evidence>
<evidence type="ECO:0000256" key="4">
    <source>
        <dbReference type="ARBA" id="ARBA00023136"/>
    </source>
</evidence>
<evidence type="ECO:0000256" key="5">
    <source>
        <dbReference type="ARBA" id="ARBA00023210"/>
    </source>
</evidence>
<sequence>MSIGLVILVAVVALLLVVGYGTAVLMRKRNEALLQNLEERKEALYNLPVNDEVEEVKNMHLIGQSQVAFREWNQKWVDLSLNSFADIENNLFEAEGYNNSFRFIKAKHAIGNIESQIDLIEEDIKMIRAALEDLKEQESKNSGRVLHALDLFEKLQTQVAENADSYGQALAEIEKQLENIQSEFSQFVTLNSSGDPVEAAEILDKAEDHILALTHIVEKVPAIVEELTVKLPDQLEDLESGHRKLLESGYHFIETDIESRFQQLHASLKRNEANISALELDNAEYENEQAQEEINALYEIFTREIEAHKVVEKLIKNLPSYLAHTKENNQQLQKEIERLSQTFLLSDTETSHVKELQAELSAQEDVVLSAVEDSSETKQAYSVVQEELEAIQERLKEIEDEQISLGEALAEIEKDDANARQKVNIYANKLHTIKRYMEKRNLPGIPDSFLEIFFSTSNNIEELVKELEATRVNIESVNRWLEILGNDMEQLEEETYRIVQDATLTEQLLQYSNRYRSFDDNVQAAFNKSLYVFEHDYDYAQSLEIISKALDLVEPGVTERFVTSYEKHARIFAFKRSSFGNFFLLQRER</sequence>
<accession>F3UBG2</accession>
<evidence type="ECO:0000313" key="8">
    <source>
        <dbReference type="Proteomes" id="UP000004171"/>
    </source>
</evidence>
<feature type="topological domain" description="Extracellular" evidence="6">
    <location>
        <begin position="1"/>
        <end position="6"/>
    </location>
</feature>
<keyword evidence="5 6" id="KW-0717">Septation</keyword>